<protein>
    <submittedName>
        <fullName evidence="1">Thioredoxin family protein</fullName>
    </submittedName>
</protein>
<keyword evidence="2" id="KW-1185">Reference proteome</keyword>
<comment type="caution">
    <text evidence="1">The sequence shown here is derived from an EMBL/GenBank/DDBJ whole genome shotgun (WGS) entry which is preliminary data.</text>
</comment>
<dbReference type="Proteomes" id="UP000618319">
    <property type="component" value="Unassembled WGS sequence"/>
</dbReference>
<dbReference type="RefSeq" id="WP_196940933.1">
    <property type="nucleotide sequence ID" value="NZ_MU158692.1"/>
</dbReference>
<name>A0ABR9TBN4_9SPHI</name>
<reference evidence="1 2" key="1">
    <citation type="submission" date="2018-02" db="EMBL/GenBank/DDBJ databases">
        <title>Sphingobacterium KA21.</title>
        <authorList>
            <person name="Vasarhelyi B.M."/>
            <person name="Deshmukh S."/>
            <person name="Balint B."/>
            <person name="Kukolya J."/>
        </authorList>
    </citation>
    <scope>NUCLEOTIDE SEQUENCE [LARGE SCALE GENOMIC DNA]</scope>
    <source>
        <strain evidence="1 2">Ka21</strain>
    </source>
</reference>
<proteinExistence type="predicted"/>
<evidence type="ECO:0000313" key="2">
    <source>
        <dbReference type="Proteomes" id="UP000618319"/>
    </source>
</evidence>
<accession>A0ABR9TBN4</accession>
<gene>
    <name evidence="1" type="ORF">C4F40_18825</name>
</gene>
<organism evidence="1 2">
    <name type="scientific">Sphingobacterium pedocola</name>
    <dbReference type="NCBI Taxonomy" id="2082722"/>
    <lineage>
        <taxon>Bacteria</taxon>
        <taxon>Pseudomonadati</taxon>
        <taxon>Bacteroidota</taxon>
        <taxon>Sphingobacteriia</taxon>
        <taxon>Sphingobacteriales</taxon>
        <taxon>Sphingobacteriaceae</taxon>
        <taxon>Sphingobacterium</taxon>
    </lineage>
</organism>
<dbReference type="Pfam" id="PF14595">
    <property type="entry name" value="Thioredoxin_9"/>
    <property type="match status" value="1"/>
</dbReference>
<dbReference type="Gene3D" id="3.40.30.10">
    <property type="entry name" value="Glutaredoxin"/>
    <property type="match status" value="1"/>
</dbReference>
<evidence type="ECO:0000313" key="1">
    <source>
        <dbReference type="EMBL" id="MBE8722777.1"/>
    </source>
</evidence>
<dbReference type="EMBL" id="PSKQ01000025">
    <property type="protein sequence ID" value="MBE8722777.1"/>
    <property type="molecule type" value="Genomic_DNA"/>
</dbReference>
<sequence length="186" mass="21559">MTFEEYLTYFEAILANPTDHPTYADPEYLSYTKLNWSRMNRWLKKFEANAHTRTVISAIQTPQRWILITEPWCGDAAHSVPQIYNMVKDNPHIQLEIQLRDSPPLLINDYLTNGGKSIPKLVVRNANNRDLAIWGPRPEKAHALFQSMQSEGKSFDEIKEALQRWYNEDKGQETQNELVALLLTGN</sequence>